<keyword evidence="6" id="KW-1185">Reference proteome</keyword>
<keyword evidence="1" id="KW-0547">Nucleotide-binding</keyword>
<dbReference type="SUPFAM" id="SSF50891">
    <property type="entry name" value="Cyclophilin-like"/>
    <property type="match status" value="1"/>
</dbReference>
<dbReference type="InterPro" id="IPR003778">
    <property type="entry name" value="CT_A_B"/>
</dbReference>
<proteinExistence type="predicted"/>
<gene>
    <name evidence="5" type="ORF">NO263_17430</name>
</gene>
<evidence type="ECO:0000256" key="2">
    <source>
        <dbReference type="ARBA" id="ARBA00022801"/>
    </source>
</evidence>
<evidence type="ECO:0000313" key="6">
    <source>
        <dbReference type="Proteomes" id="UP001526337"/>
    </source>
</evidence>
<evidence type="ECO:0000256" key="1">
    <source>
        <dbReference type="ARBA" id="ARBA00022741"/>
    </source>
</evidence>
<dbReference type="NCBIfam" id="TIGR00724">
    <property type="entry name" value="urea_amlyse_rel"/>
    <property type="match status" value="1"/>
</dbReference>
<dbReference type="PANTHER" id="PTHR43309">
    <property type="entry name" value="5-OXOPROLINASE SUBUNIT C"/>
    <property type="match status" value="1"/>
</dbReference>
<sequence>MIEILTGSALNTVQDLGRPRAMTLGVARGGAMDAHALMMANALLGNDAHDAGIEIAFFPFRVRFHKRVSIALTGACGPVRLDERLLPANWAITVQPGQVLAIAPPLRGARMYLAVAGGIDVPIVLGARSTDLKGGFGGFHGRALDKGDMLDCHPTAMMIPEGGYGLVDPPALPCAEKTVVRILPGAEYEKFTPQARAALQSGIWSLTPSINRTGYRLDGPSLDLVAPLGLFSHGIVPGTIQVPPSGKPIIQMADANTCGGYPKIATVAEPDLRLLAQSSVGSIIHFVETTREEIVSEMRAQALRSEQLAAELASLRHKLIPWRS</sequence>
<evidence type="ECO:0000256" key="3">
    <source>
        <dbReference type="ARBA" id="ARBA00022840"/>
    </source>
</evidence>
<feature type="domain" description="Carboxyltransferase" evidence="4">
    <location>
        <begin position="23"/>
        <end position="304"/>
    </location>
</feature>
<dbReference type="RefSeq" id="WP_171789583.1">
    <property type="nucleotide sequence ID" value="NZ_JABJWD010000003.1"/>
</dbReference>
<dbReference type="PANTHER" id="PTHR43309:SF3">
    <property type="entry name" value="5-OXOPROLINASE SUBUNIT C"/>
    <property type="match status" value="1"/>
</dbReference>
<dbReference type="InterPro" id="IPR029000">
    <property type="entry name" value="Cyclophilin-like_dom_sf"/>
</dbReference>
<evidence type="ECO:0000313" key="5">
    <source>
        <dbReference type="EMBL" id="MCW4592371.1"/>
    </source>
</evidence>
<accession>A0ABT3KBB5</accession>
<dbReference type="EMBL" id="JANGSQ010000111">
    <property type="protein sequence ID" value="MCW4592371.1"/>
    <property type="molecule type" value="Genomic_DNA"/>
</dbReference>
<dbReference type="Proteomes" id="UP001526337">
    <property type="component" value="Unassembled WGS sequence"/>
</dbReference>
<dbReference type="Pfam" id="PF02626">
    <property type="entry name" value="CT_A_B"/>
    <property type="match status" value="1"/>
</dbReference>
<dbReference type="SMART" id="SM00797">
    <property type="entry name" value="AHS2"/>
    <property type="match status" value="1"/>
</dbReference>
<reference evidence="5 6" key="1">
    <citation type="submission" date="2022-07" db="EMBL/GenBank/DDBJ databases">
        <title>Genome stability of Gluconacetobacter entanii AV429.</title>
        <authorList>
            <person name="Trcek J."/>
            <person name="Cepec E."/>
        </authorList>
    </citation>
    <scope>NUCLEOTIDE SEQUENCE [LARGE SCALE GENOMIC DNA]</scope>
    <source>
        <strain evidence="5 6">AV429_2022</strain>
    </source>
</reference>
<organism evidence="5 6">
    <name type="scientific">Gluconacetobacter entanii</name>
    <dbReference type="NCBI Taxonomy" id="108528"/>
    <lineage>
        <taxon>Bacteria</taxon>
        <taxon>Pseudomonadati</taxon>
        <taxon>Pseudomonadota</taxon>
        <taxon>Alphaproteobacteria</taxon>
        <taxon>Acetobacterales</taxon>
        <taxon>Acetobacteraceae</taxon>
        <taxon>Gluconacetobacter</taxon>
    </lineage>
</organism>
<dbReference type="InterPro" id="IPR052708">
    <property type="entry name" value="PxpC"/>
</dbReference>
<evidence type="ECO:0000259" key="4">
    <source>
        <dbReference type="SMART" id="SM00797"/>
    </source>
</evidence>
<name>A0ABT3KBB5_9PROT</name>
<dbReference type="Gene3D" id="2.40.100.10">
    <property type="entry name" value="Cyclophilin-like"/>
    <property type="match status" value="1"/>
</dbReference>
<comment type="caution">
    <text evidence="5">The sequence shown here is derived from an EMBL/GenBank/DDBJ whole genome shotgun (WGS) entry which is preliminary data.</text>
</comment>
<keyword evidence="2" id="KW-0378">Hydrolase</keyword>
<keyword evidence="3" id="KW-0067">ATP-binding</keyword>
<protein>
    <submittedName>
        <fullName evidence="5">Biotin-dependent carboxyltransferase family protein</fullName>
    </submittedName>
</protein>